<evidence type="ECO:0000259" key="3">
    <source>
        <dbReference type="Pfam" id="PF00291"/>
    </source>
</evidence>
<dbReference type="Pfam" id="PF00291">
    <property type="entry name" value="PALP"/>
    <property type="match status" value="1"/>
</dbReference>
<dbReference type="InterPro" id="IPR036052">
    <property type="entry name" value="TrpB-like_PALP_sf"/>
</dbReference>
<reference evidence="4" key="1">
    <citation type="submission" date="2023-10" db="EMBL/GenBank/DDBJ databases">
        <title>Screening of Alkalihalophilus pseudofirmusBZ-TG-HK211 and Its Alleviation of Salt Stress on Rapeseed Growth.</title>
        <authorList>
            <person name="Zhao B."/>
            <person name="Guo T."/>
        </authorList>
    </citation>
    <scope>NUCLEOTIDE SEQUENCE</scope>
    <source>
        <strain evidence="4">BZ-TG-HK211</strain>
    </source>
</reference>
<organism evidence="4 5">
    <name type="scientific">Alkalihalophilus pseudofirmus</name>
    <name type="common">Bacillus pseudofirmus</name>
    <dbReference type="NCBI Taxonomy" id="79885"/>
    <lineage>
        <taxon>Bacteria</taxon>
        <taxon>Bacillati</taxon>
        <taxon>Bacillota</taxon>
        <taxon>Bacilli</taxon>
        <taxon>Bacillales</taxon>
        <taxon>Bacillaceae</taxon>
        <taxon>Alkalihalophilus</taxon>
    </lineage>
</organism>
<gene>
    <name evidence="4" type="ORF">RYX45_24980</name>
</gene>
<dbReference type="SUPFAM" id="SSF53686">
    <property type="entry name" value="Tryptophan synthase beta subunit-like PLP-dependent enzymes"/>
    <property type="match status" value="1"/>
</dbReference>
<dbReference type="Proteomes" id="UP001285636">
    <property type="component" value="Unassembled WGS sequence"/>
</dbReference>
<evidence type="ECO:0000313" key="4">
    <source>
        <dbReference type="EMBL" id="MDV2888420.1"/>
    </source>
</evidence>
<comment type="cofactor">
    <cofactor evidence="1">
        <name>pyridoxal 5'-phosphate</name>
        <dbReference type="ChEBI" id="CHEBI:597326"/>
    </cofactor>
</comment>
<dbReference type="GO" id="GO:1901605">
    <property type="term" value="P:alpha-amino acid metabolic process"/>
    <property type="evidence" value="ECO:0007669"/>
    <property type="project" value="UniProtKB-ARBA"/>
</dbReference>
<protein>
    <submittedName>
        <fullName evidence="4">Cysteine synthase A</fullName>
    </submittedName>
</protein>
<dbReference type="AlphaFoldDB" id="A0AAJ2U643"/>
<feature type="non-terminal residue" evidence="4">
    <location>
        <position position="42"/>
    </location>
</feature>
<proteinExistence type="predicted"/>
<sequence length="42" mass="4537">MKLYNSILDLIGNTPIVKLNKLPDSTGADVYIKLESFNPGGS</sequence>
<keyword evidence="2" id="KW-0663">Pyridoxal phosphate</keyword>
<dbReference type="EMBL" id="JAWJAY010001434">
    <property type="protein sequence ID" value="MDV2888420.1"/>
    <property type="molecule type" value="Genomic_DNA"/>
</dbReference>
<evidence type="ECO:0000256" key="2">
    <source>
        <dbReference type="ARBA" id="ARBA00022898"/>
    </source>
</evidence>
<evidence type="ECO:0000313" key="5">
    <source>
        <dbReference type="Proteomes" id="UP001285636"/>
    </source>
</evidence>
<accession>A0AAJ2U643</accession>
<feature type="domain" description="Tryptophan synthase beta chain-like PALP" evidence="3">
    <location>
        <begin position="7"/>
        <end position="42"/>
    </location>
</feature>
<name>A0AAJ2U643_ALKPS</name>
<evidence type="ECO:0000256" key="1">
    <source>
        <dbReference type="ARBA" id="ARBA00001933"/>
    </source>
</evidence>
<dbReference type="Gene3D" id="3.40.50.1100">
    <property type="match status" value="1"/>
</dbReference>
<dbReference type="InterPro" id="IPR001926">
    <property type="entry name" value="TrpB-like_PALP"/>
</dbReference>
<dbReference type="RefSeq" id="WP_323468337.1">
    <property type="nucleotide sequence ID" value="NZ_JAWJAY010001434.1"/>
</dbReference>
<comment type="caution">
    <text evidence="4">The sequence shown here is derived from an EMBL/GenBank/DDBJ whole genome shotgun (WGS) entry which is preliminary data.</text>
</comment>